<evidence type="ECO:0000313" key="2">
    <source>
        <dbReference type="EnsemblPlants" id="AUR62031469-RA:cds"/>
    </source>
</evidence>
<accession>A0A803MKX8</accession>
<dbReference type="Gramene" id="AUR62031469-RA">
    <property type="protein sequence ID" value="AUR62031469-RA:cds"/>
    <property type="gene ID" value="AUR62031469"/>
</dbReference>
<feature type="region of interest" description="Disordered" evidence="1">
    <location>
        <begin position="828"/>
        <end position="864"/>
    </location>
</feature>
<dbReference type="GO" id="GO:0007095">
    <property type="term" value="P:mitotic G2 DNA damage checkpoint signaling"/>
    <property type="evidence" value="ECO:0007669"/>
    <property type="project" value="TreeGrafter"/>
</dbReference>
<dbReference type="GO" id="GO:0003682">
    <property type="term" value="F:chromatin binding"/>
    <property type="evidence" value="ECO:0007669"/>
    <property type="project" value="TreeGrafter"/>
</dbReference>
<evidence type="ECO:0000313" key="3">
    <source>
        <dbReference type="Proteomes" id="UP000596660"/>
    </source>
</evidence>
<proteinExistence type="predicted"/>
<dbReference type="OMA" id="FFRMEIL"/>
<reference evidence="2" key="1">
    <citation type="journal article" date="2017" name="Nature">
        <title>The genome of Chenopodium quinoa.</title>
        <authorList>
            <person name="Jarvis D.E."/>
            <person name="Ho Y.S."/>
            <person name="Lightfoot D.J."/>
            <person name="Schmoeckel S.M."/>
            <person name="Li B."/>
            <person name="Borm T.J.A."/>
            <person name="Ohyanagi H."/>
            <person name="Mineta K."/>
            <person name="Michell C.T."/>
            <person name="Saber N."/>
            <person name="Kharbatia N.M."/>
            <person name="Rupper R.R."/>
            <person name="Sharp A.R."/>
            <person name="Dally N."/>
            <person name="Boughton B.A."/>
            <person name="Woo Y.H."/>
            <person name="Gao G."/>
            <person name="Schijlen E.G.W.M."/>
            <person name="Guo X."/>
            <person name="Momin A.A."/>
            <person name="Negrao S."/>
            <person name="Al-Babili S."/>
            <person name="Gehring C."/>
            <person name="Roessner U."/>
            <person name="Jung C."/>
            <person name="Murphy K."/>
            <person name="Arold S.T."/>
            <person name="Gojobori T."/>
            <person name="van der Linden C.G."/>
            <person name="van Loo E.N."/>
            <person name="Jellen E.N."/>
            <person name="Maughan P.J."/>
            <person name="Tester M."/>
        </authorList>
    </citation>
    <scope>NUCLEOTIDE SEQUENCE [LARGE SCALE GENOMIC DNA]</scope>
    <source>
        <strain evidence="2">cv. PI 614886</strain>
    </source>
</reference>
<dbReference type="EnsemblPlants" id="AUR62031469-RA">
    <property type="protein sequence ID" value="AUR62031469-RA:cds"/>
    <property type="gene ID" value="AUR62031469"/>
</dbReference>
<evidence type="ECO:0000256" key="1">
    <source>
        <dbReference type="SAM" id="MobiDB-lite"/>
    </source>
</evidence>
<feature type="region of interest" description="Disordered" evidence="1">
    <location>
        <begin position="889"/>
        <end position="962"/>
    </location>
</feature>
<dbReference type="InterPro" id="IPR026153">
    <property type="entry name" value="Treslin"/>
</dbReference>
<keyword evidence="3" id="KW-1185">Reference proteome</keyword>
<dbReference type="GO" id="GO:0005634">
    <property type="term" value="C:nucleus"/>
    <property type="evidence" value="ECO:0007669"/>
    <property type="project" value="InterPro"/>
</dbReference>
<dbReference type="PANTHER" id="PTHR21556">
    <property type="entry name" value="TRESLIN"/>
    <property type="match status" value="1"/>
</dbReference>
<name>A0A803MKX8_CHEQI</name>
<gene>
    <name evidence="2" type="primary">LOC110693916</name>
</gene>
<dbReference type="AlphaFoldDB" id="A0A803MKX8"/>
<feature type="region of interest" description="Disordered" evidence="1">
    <location>
        <begin position="711"/>
        <end position="730"/>
    </location>
</feature>
<organism evidence="2 3">
    <name type="scientific">Chenopodium quinoa</name>
    <name type="common">Quinoa</name>
    <dbReference type="NCBI Taxonomy" id="63459"/>
    <lineage>
        <taxon>Eukaryota</taxon>
        <taxon>Viridiplantae</taxon>
        <taxon>Streptophyta</taxon>
        <taxon>Embryophyta</taxon>
        <taxon>Tracheophyta</taxon>
        <taxon>Spermatophyta</taxon>
        <taxon>Magnoliopsida</taxon>
        <taxon>eudicotyledons</taxon>
        <taxon>Gunneridae</taxon>
        <taxon>Pentapetalae</taxon>
        <taxon>Caryophyllales</taxon>
        <taxon>Chenopodiaceae</taxon>
        <taxon>Chenopodioideae</taxon>
        <taxon>Atripliceae</taxon>
        <taxon>Chenopodium</taxon>
    </lineage>
</organism>
<dbReference type="Proteomes" id="UP000596660">
    <property type="component" value="Unplaced"/>
</dbReference>
<dbReference type="GO" id="GO:0033314">
    <property type="term" value="P:mitotic DNA replication checkpoint signaling"/>
    <property type="evidence" value="ECO:0007669"/>
    <property type="project" value="InterPro"/>
</dbReference>
<dbReference type="GO" id="GO:0010212">
    <property type="term" value="P:response to ionizing radiation"/>
    <property type="evidence" value="ECO:0007669"/>
    <property type="project" value="InterPro"/>
</dbReference>
<reference evidence="2" key="2">
    <citation type="submission" date="2021-03" db="UniProtKB">
        <authorList>
            <consortium name="EnsemblPlants"/>
        </authorList>
    </citation>
    <scope>IDENTIFICATION</scope>
</reference>
<dbReference type="GO" id="GO:0006260">
    <property type="term" value="P:DNA replication"/>
    <property type="evidence" value="ECO:0007669"/>
    <property type="project" value="InterPro"/>
</dbReference>
<protein>
    <submittedName>
        <fullName evidence="2">Uncharacterized protein</fullName>
    </submittedName>
</protein>
<feature type="compositionally biased region" description="Basic and acidic residues" evidence="1">
    <location>
        <begin position="852"/>
        <end position="864"/>
    </location>
</feature>
<dbReference type="GO" id="GO:0030174">
    <property type="term" value="P:regulation of DNA-templated DNA replication initiation"/>
    <property type="evidence" value="ECO:0007669"/>
    <property type="project" value="TreeGrafter"/>
</dbReference>
<feature type="compositionally biased region" description="Polar residues" evidence="1">
    <location>
        <begin position="830"/>
        <end position="851"/>
    </location>
</feature>
<feature type="compositionally biased region" description="Polar residues" evidence="1">
    <location>
        <begin position="717"/>
        <end position="730"/>
    </location>
</feature>
<dbReference type="PANTHER" id="PTHR21556:SF2">
    <property type="entry name" value="TRESLIN"/>
    <property type="match status" value="1"/>
</dbReference>
<sequence length="976" mass="108879">MAGINPINYSKTQRIVLLIDLNPLLHLQNPNSYLTSILTSAKILLSFPPLSLSLSSFKLFFSSLSPLKSSSSLPNIPISLYNPNSLSFNRPDETLISLSQTLDLACNLVDGSISGSVSRGSHLSSSIAQVIHDYGWDLSDCSNDSDLLGTVRSNLVVLFSPVCRSNKDLIDFMGVDDVVNDCDVFCDKFRGVFGHARDAFASRDIHFSWVDVNCNNDSGNDFEKDKLDEYNRLVGFFQNGVKSLGWGLCSNDSIVLGSALVSFGLIYPMIGVSSTYPKLNDKCKKVFGQLNLEILDVSGKPMVCKYCDLQLLDLKMLRGRRLHGLSISEGYEKAGKLSQQSCGIWESFGDGLVKIDVKSLCRDGELVTMDEQISDVVLVDELSIDSKKKKEKSSSEFFADRVLDLLLEGTGRFTKRKSPPFWQILLSFLYRKGYWALLHLSNAKGIITMGVLKPFTINSAFLFILKDSTDLCGAQNGVSELNLGHGSSEKGDKIVGIDMSMDSVSGTRKSESRRKHRMHPHRYKDLSWGSFCKAASRPCEMELEGAYFSKECDTSKKLKFLQCWIKQVAKNSSSLPCKSDTPKIMEKTEERLCQLHQESQQLLSSLAKEHAVMGPQIKQTGASQEAAEAFFSNLSQRIQNGIASGVDLVAFAQRVVSSCIYWLRGKLGPNTKEVSQASLEKSDGSSYGGLVAGELIKLLLIDPKDIAGKHKDGDLSSKATDAQSSSTSSGDRIRQYELQILFRMEILQSEIVAGIRDSTKNKFVKQICCLLEFIQCNMEDGFFGDFNFSDYVGRTIKSRYSQNLGNIVHRIYDQMDLLLFDDGDDESPNPLLNSEDSSQSWKVGSEPNSTDDSFHTGSTDHDRKLVEAQERRTRALKFASFTRRAMPDLQRVWAPKPPKLSRSKSDSFRRSKRKDRHRENYDRVCETPTSGAKKCLFPSDGSVGDEEEYREQGGNSTGSVHRALFQDESWHHEWEL</sequence>